<dbReference type="GO" id="GO:0031241">
    <property type="term" value="C:periplasmic side of cell outer membrane"/>
    <property type="evidence" value="ECO:0007669"/>
    <property type="project" value="TreeGrafter"/>
</dbReference>
<evidence type="ECO:0000256" key="3">
    <source>
        <dbReference type="ARBA" id="ARBA00022984"/>
    </source>
</evidence>
<dbReference type="SUPFAM" id="SSF48452">
    <property type="entry name" value="TPR-like"/>
    <property type="match status" value="1"/>
</dbReference>
<evidence type="ECO:0000256" key="6">
    <source>
        <dbReference type="ARBA" id="ARBA00023237"/>
    </source>
</evidence>
<evidence type="ECO:0000313" key="8">
    <source>
        <dbReference type="EMBL" id="RUO55131.1"/>
    </source>
</evidence>
<evidence type="ECO:0000256" key="2">
    <source>
        <dbReference type="ARBA" id="ARBA00022960"/>
    </source>
</evidence>
<dbReference type="Gene3D" id="3.40.50.2300">
    <property type="match status" value="2"/>
</dbReference>
<evidence type="ECO:0000256" key="1">
    <source>
        <dbReference type="ARBA" id="ARBA00022729"/>
    </source>
</evidence>
<protein>
    <recommendedName>
        <fullName evidence="10">Penicillin-binding protein activator</fullName>
    </recommendedName>
</protein>
<sequence length="617" mass="68665">MSVNVLSQDKAVSLATYAKQGFIIFAIGLLASCAQSPDRNNEPSTSPVDQAIVTPANQGETLSAQQWIERARNEGNEASQQMALVEASFAYQNQGDYQRSAAVLSQLDVGAMRAADQRLYALALARWYYHSGEWQRVIDKLEPVVNQLTDRDLKHTALLLIANAHQQQRQFWLALSYLDEAYQTDSDTQLESIWLVARQVPRNQLPERRPDRISLAGWWRLIESTHRSQSAGQLQQSLDRWLTSYNQHYARSIVERFLSDNEFKAINEVAVLLPLSGSYRLQGEAVRDGIIASAAQLDNVHVRFYDTEAEDLTSLQSQLLEQQQHFVIGPLLKKHVNAWMQQPMLGVTQVYLNQPDSADDIIVPSGHVTFALDSETEAAQAANYIGETAKLGSIIFAAKSSAGTKMVNAFKSSWSTENDREVESSWYSSTEEMQAAVEHALGVAASAERIRNVKIAAGKIIVDAQERSRSDVDALYIAGNLEQARLLKPFIDVNLSPFAPPADVYASSAIHRVTNQNGDNDLRGIVFTEAPILLASQRSFAIGTWLKQHNNADLNDARLVAMGHDSLTVLEQIDSLRWMRGKSIDGMTGSLSIHLNNIHREMSWAKLTPSEVKIVKP</sequence>
<dbReference type="SUPFAM" id="SSF53822">
    <property type="entry name" value="Periplasmic binding protein-like I"/>
    <property type="match status" value="1"/>
</dbReference>
<keyword evidence="3" id="KW-0573">Peptidoglycan synthesis</keyword>
<keyword evidence="2" id="KW-0133">Cell shape</keyword>
<dbReference type="InterPro" id="IPR028082">
    <property type="entry name" value="Peripla_BP_I"/>
</dbReference>
<evidence type="ECO:0000256" key="5">
    <source>
        <dbReference type="ARBA" id="ARBA00023139"/>
    </source>
</evidence>
<evidence type="ECO:0000256" key="7">
    <source>
        <dbReference type="ARBA" id="ARBA00023288"/>
    </source>
</evidence>
<accession>A0A432Y2H6</accession>
<evidence type="ECO:0000313" key="9">
    <source>
        <dbReference type="Proteomes" id="UP000287330"/>
    </source>
</evidence>
<keyword evidence="1" id="KW-0732">Signal</keyword>
<dbReference type="OrthoDB" id="6708821at2"/>
<dbReference type="Gene3D" id="1.25.40.650">
    <property type="match status" value="1"/>
</dbReference>
<proteinExistence type="predicted"/>
<dbReference type="Proteomes" id="UP000287330">
    <property type="component" value="Unassembled WGS sequence"/>
</dbReference>
<evidence type="ECO:0008006" key="10">
    <source>
        <dbReference type="Google" id="ProtNLM"/>
    </source>
</evidence>
<comment type="caution">
    <text evidence="8">The sequence shown here is derived from an EMBL/GenBank/DDBJ whole genome shotgun (WGS) entry which is preliminary data.</text>
</comment>
<dbReference type="Gene3D" id="1.25.40.10">
    <property type="entry name" value="Tetratricopeptide repeat domain"/>
    <property type="match status" value="1"/>
</dbReference>
<dbReference type="InterPro" id="IPR007443">
    <property type="entry name" value="LpoA"/>
</dbReference>
<evidence type="ECO:0000256" key="4">
    <source>
        <dbReference type="ARBA" id="ARBA00023136"/>
    </source>
</evidence>
<dbReference type="CDD" id="cd06339">
    <property type="entry name" value="PBP1_YraM_LppC_lipoprotein-like"/>
    <property type="match status" value="1"/>
</dbReference>
<keyword evidence="4" id="KW-0472">Membrane</keyword>
<dbReference type="EMBL" id="PIPV01000004">
    <property type="protein sequence ID" value="RUO55131.1"/>
    <property type="molecule type" value="Genomic_DNA"/>
</dbReference>
<dbReference type="PANTHER" id="PTHR38038:SF1">
    <property type="entry name" value="PENICILLIN-BINDING PROTEIN ACTIVATOR LPOA"/>
    <property type="match status" value="1"/>
</dbReference>
<dbReference type="PANTHER" id="PTHR38038">
    <property type="entry name" value="PENICILLIN-BINDING PROTEIN ACTIVATOR LPOA"/>
    <property type="match status" value="1"/>
</dbReference>
<reference evidence="9" key="1">
    <citation type="journal article" date="2018" name="Front. Microbiol.">
        <title>Genome-Based Analysis Reveals the Taxonomy and Diversity of the Family Idiomarinaceae.</title>
        <authorList>
            <person name="Liu Y."/>
            <person name="Lai Q."/>
            <person name="Shao Z."/>
        </authorList>
    </citation>
    <scope>NUCLEOTIDE SEQUENCE [LARGE SCALE GENOMIC DNA]</scope>
    <source>
        <strain evidence="9">F23</strain>
    </source>
</reference>
<dbReference type="Pfam" id="PF04348">
    <property type="entry name" value="LppC"/>
    <property type="match status" value="1"/>
</dbReference>
<keyword evidence="5" id="KW-0564">Palmitate</keyword>
<dbReference type="GO" id="GO:0030234">
    <property type="term" value="F:enzyme regulator activity"/>
    <property type="evidence" value="ECO:0007669"/>
    <property type="project" value="TreeGrafter"/>
</dbReference>
<dbReference type="GO" id="GO:0008360">
    <property type="term" value="P:regulation of cell shape"/>
    <property type="evidence" value="ECO:0007669"/>
    <property type="project" value="UniProtKB-KW"/>
</dbReference>
<keyword evidence="7" id="KW-0449">Lipoprotein</keyword>
<dbReference type="AlphaFoldDB" id="A0A432Y2H6"/>
<name>A0A432Y2H6_9GAMM</name>
<organism evidence="8 9">
    <name type="scientific">Idiomarina fontislapidosi</name>
    <dbReference type="NCBI Taxonomy" id="263723"/>
    <lineage>
        <taxon>Bacteria</taxon>
        <taxon>Pseudomonadati</taxon>
        <taxon>Pseudomonadota</taxon>
        <taxon>Gammaproteobacteria</taxon>
        <taxon>Alteromonadales</taxon>
        <taxon>Idiomarinaceae</taxon>
        <taxon>Idiomarina</taxon>
    </lineage>
</organism>
<keyword evidence="6" id="KW-0998">Cell outer membrane</keyword>
<keyword evidence="9" id="KW-1185">Reference proteome</keyword>
<dbReference type="GO" id="GO:0009252">
    <property type="term" value="P:peptidoglycan biosynthetic process"/>
    <property type="evidence" value="ECO:0007669"/>
    <property type="project" value="UniProtKB-KW"/>
</dbReference>
<gene>
    <name evidence="8" type="ORF">CWE25_07065</name>
</gene>
<dbReference type="InterPro" id="IPR011990">
    <property type="entry name" value="TPR-like_helical_dom_sf"/>
</dbReference>